<dbReference type="OrthoDB" id="2082666at2"/>
<dbReference type="RefSeq" id="WP_133528714.1">
    <property type="nucleotide sequence ID" value="NZ_SNXO01000023.1"/>
</dbReference>
<proteinExistence type="predicted"/>
<evidence type="ECO:0000313" key="1">
    <source>
        <dbReference type="EMBL" id="TDP53715.1"/>
    </source>
</evidence>
<accession>A0A4R6Q361</accession>
<protein>
    <submittedName>
        <fullName evidence="1">Uncharacterized protein</fullName>
    </submittedName>
</protein>
<comment type="caution">
    <text evidence="1">The sequence shown here is derived from an EMBL/GenBank/DDBJ whole genome shotgun (WGS) entry which is preliminary data.</text>
</comment>
<dbReference type="EMBL" id="SNXO01000023">
    <property type="protein sequence ID" value="TDP53715.1"/>
    <property type="molecule type" value="Genomic_DNA"/>
</dbReference>
<sequence length="95" mass="11153">MKLRLDSFYLNALINGLYSQHTGYDDETNEVIDRLLLRLVDESDKLKPKRKAKLSFEPVEMSAIRRSLFDWRNEQLQAEKEVAVEVISELLEKVL</sequence>
<organism evidence="1 2">
    <name type="scientific">Aminicella lysinilytica</name>
    <dbReference type="NCBI Taxonomy" id="433323"/>
    <lineage>
        <taxon>Bacteria</taxon>
        <taxon>Bacillati</taxon>
        <taxon>Bacillota</taxon>
        <taxon>Clostridia</taxon>
        <taxon>Peptostreptococcales</taxon>
        <taxon>Anaerovoracaceae</taxon>
        <taxon>Aminicella</taxon>
    </lineage>
</organism>
<dbReference type="AlphaFoldDB" id="A0A4R6Q361"/>
<keyword evidence="2" id="KW-1185">Reference proteome</keyword>
<gene>
    <name evidence="1" type="ORF">EV211_12330</name>
</gene>
<evidence type="ECO:0000313" key="2">
    <source>
        <dbReference type="Proteomes" id="UP000295500"/>
    </source>
</evidence>
<name>A0A4R6Q361_9FIRM</name>
<dbReference type="Proteomes" id="UP000295500">
    <property type="component" value="Unassembled WGS sequence"/>
</dbReference>
<reference evidence="1 2" key="1">
    <citation type="submission" date="2019-03" db="EMBL/GenBank/DDBJ databases">
        <title>Genomic Encyclopedia of Type Strains, Phase IV (KMG-IV): sequencing the most valuable type-strain genomes for metagenomic binning, comparative biology and taxonomic classification.</title>
        <authorList>
            <person name="Goeker M."/>
        </authorList>
    </citation>
    <scope>NUCLEOTIDE SEQUENCE [LARGE SCALE GENOMIC DNA]</scope>
    <source>
        <strain evidence="1 2">DSM 28287</strain>
    </source>
</reference>